<evidence type="ECO:0000313" key="7">
    <source>
        <dbReference type="Proteomes" id="UP000019760"/>
    </source>
</evidence>
<dbReference type="Pfam" id="PF05593">
    <property type="entry name" value="RHS_repeat"/>
    <property type="match status" value="1"/>
</dbReference>
<sequence>MSAARVGDPFGHSEAMNGLLAGLAIGLAASVAVAAVVATGGAALPVIVGGIAAGAAGAGLMGESIGALLDGPPTGVLEIGSVNVLINGRPAVMALRGAGSCCEHDPMIPVATGSKTVLINGLPAARVGDKLVCSAVITEGSPNTMIGGPTAQGLAINPEVPAGVNYALMGVAFAGAAVTGGLAVAALGAAGGALGGYAGQEAASALGYGEKGQAIGALIGGTIGGLAGGFAGDRLSSRCWSGHPVDVASGEVMTEHEDFMLPGPIPLRFHRLWMSSSSLVGECGHGWHHSLDMALWPGASGRSWTYRNEEGRLIVFAPPAPGRPSLDAVEQLQLWTDGRAYWVTDFQGIRRDFGPPLAGDLRRLVRISDPNGNAITLSRSGGDRLTAIIDSAGRHLSVTTDEAGRVLSVIAPHPTIGHETIPLLQLEYDAAGDLIRSADALGNGFAYVYHGHLLVDETRPAGLGYHFRYDDVSLGRAARCVSTWGDGNLHERHFSYDLTRGVTRVVARDGACEEYFWDQARRITRIVDGLGRRSSRLYDALGRMTLETRADGATARLSFDAHGRVSGRQGFDGSSVSFHFSPLREDGLVTDRPRQIQAVDGGISHYEWDERLNLIRSTDAAGRERRFLRDTRGRPLAVQDALGVHRRLGWTADGLPASEADGTGAIRVRYDWDRLGRLQRVAYGGVAATSYRRDLVGRVVEEKRQTGECAAYSYDAEGALIAFRDTLGQETRWRYDGLPVPLERRAADGGILRYAYDGDLNLIRLTNEKDEVCELTYDAAGQLVRERGFDGRRQTYSYDPAGFLLQHEDAGGTRTCHRRDKAGRLVSLEPVGDAPTQYRYDAAGRLVEATNGWGALTFAYDPTGLLLSEQQGEHRLTHEHDARGRRIATVLPDGRRLETRWDGRDAAEEIFFAGRSVVRFARDVLGREIERVAGGLTTRTDYDPQGRLARQRAEKSHRPPLIDRSYRYDGADQLRELSDLALGNMAYGYDSCGRLISVEGWAEERFNFDPAGNILQGAAAAPGNRLEFHGDRHFTYDARGNRIGERRGARGGVERDYRYGADNQLREMEERTRFGTLRARYRYDPLGRRVSKEIERWTLPAANDAGAEGRLARLSAERHAFVWLGDVLLGEGPEGSPFHTVYLHEPESFRPLAMIRGDAVCHYHLDHLGTPREVTNDRGEVIWRGWMKAWGAVARASDAAIAQPLRFQGQYEDMETGLYYNRFRYYAPETGCYIQQDPIGLLARFNLYSYPHNPLAESDPLGLMPWRWNPDGMGHHLVWRNKANTAGLNLENLGTARDTPTYFPEPYRPGDHELLHRVQAPYLGSRQGPWEGTSDELLQASGKGLSDAGVSNMRGSLKIPRTGEMLAQDVSPKDAYVKLMEWHNKSRGLCE</sequence>
<dbReference type="InterPro" id="IPR006530">
    <property type="entry name" value="YD"/>
</dbReference>
<feature type="domain" description="DUF6531" evidence="3">
    <location>
        <begin position="242"/>
        <end position="316"/>
    </location>
</feature>
<feature type="domain" description="RHS protein conserved region" evidence="2">
    <location>
        <begin position="1161"/>
        <end position="1195"/>
    </location>
</feature>
<dbReference type="InterPro" id="IPR022385">
    <property type="entry name" value="Rhs_assc_core"/>
</dbReference>
<feature type="domain" description="Double-stranded DNA deaminase toxin A prePAAR motif" evidence="5">
    <location>
        <begin position="3"/>
        <end position="57"/>
    </location>
</feature>
<dbReference type="Proteomes" id="UP000019760">
    <property type="component" value="Unassembled WGS sequence"/>
</dbReference>
<evidence type="ECO:0000259" key="5">
    <source>
        <dbReference type="Pfam" id="PF25799"/>
    </source>
</evidence>
<accession>A0A023D7D7</accession>
<dbReference type="NCBIfam" id="TIGR03696">
    <property type="entry name" value="Rhs_assc_core"/>
    <property type="match status" value="1"/>
</dbReference>
<keyword evidence="1" id="KW-0677">Repeat</keyword>
<organism evidence="6 7">
    <name type="scientific">Acidomonas methanolica NBRC 104435</name>
    <dbReference type="NCBI Taxonomy" id="1231351"/>
    <lineage>
        <taxon>Bacteria</taxon>
        <taxon>Pseudomonadati</taxon>
        <taxon>Pseudomonadota</taxon>
        <taxon>Alphaproteobacteria</taxon>
        <taxon>Acetobacterales</taxon>
        <taxon>Acetobacteraceae</taxon>
        <taxon>Acidomonas</taxon>
    </lineage>
</organism>
<evidence type="ECO:0000259" key="3">
    <source>
        <dbReference type="Pfam" id="PF20148"/>
    </source>
</evidence>
<dbReference type="Gene3D" id="2.180.10.10">
    <property type="entry name" value="RHS repeat-associated core"/>
    <property type="match status" value="3"/>
</dbReference>
<dbReference type="InterPro" id="IPR008727">
    <property type="entry name" value="PAAR_motif"/>
</dbReference>
<evidence type="ECO:0000313" key="6">
    <source>
        <dbReference type="EMBL" id="GAJ30087.1"/>
    </source>
</evidence>
<evidence type="ECO:0000259" key="4">
    <source>
        <dbReference type="Pfam" id="PF25023"/>
    </source>
</evidence>
<comment type="caution">
    <text evidence="6">The sequence shown here is derived from an EMBL/GenBank/DDBJ whole genome shotgun (WGS) entry which is preliminary data.</text>
</comment>
<dbReference type="InterPro" id="IPR031325">
    <property type="entry name" value="RHS_repeat"/>
</dbReference>
<dbReference type="InterPro" id="IPR050708">
    <property type="entry name" value="T6SS_VgrG/RHS"/>
</dbReference>
<dbReference type="InterPro" id="IPR057925">
    <property type="entry name" value="prePAAR_DddA"/>
</dbReference>
<evidence type="ECO:0000256" key="1">
    <source>
        <dbReference type="ARBA" id="ARBA00022737"/>
    </source>
</evidence>
<name>A0A023D7D7_ACIMT</name>
<dbReference type="CDD" id="cd14742">
    <property type="entry name" value="PAAR_RHS"/>
    <property type="match status" value="1"/>
</dbReference>
<proteinExistence type="predicted"/>
<dbReference type="InterPro" id="IPR056823">
    <property type="entry name" value="TEN-like_YD-shell"/>
</dbReference>
<dbReference type="Pfam" id="PF05488">
    <property type="entry name" value="PAAR_motif"/>
    <property type="match status" value="1"/>
</dbReference>
<reference evidence="6 7" key="2">
    <citation type="journal article" date="2014" name="FEMS Microbiol. Lett.">
        <title>Draft genomic DNA sequence of the facultatively methylotrophic bacterium Acidomonas methanolica type strain MB58.</title>
        <authorList>
            <person name="Higashiura N."/>
            <person name="Hadano H."/>
            <person name="Hirakawa H."/>
            <person name="Matsutani M."/>
            <person name="Takabe S."/>
            <person name="Matsushita K."/>
            <person name="Azuma Y."/>
        </authorList>
    </citation>
    <scope>NUCLEOTIDE SEQUENCE [LARGE SCALE GENOMIC DNA]</scope>
    <source>
        <strain evidence="6 7">MB58</strain>
    </source>
</reference>
<dbReference type="InterPro" id="IPR001826">
    <property type="entry name" value="RHS"/>
</dbReference>
<dbReference type="Gene3D" id="2.60.200.60">
    <property type="match status" value="1"/>
</dbReference>
<dbReference type="InterPro" id="IPR045351">
    <property type="entry name" value="DUF6531"/>
</dbReference>
<dbReference type="PANTHER" id="PTHR32305:SF15">
    <property type="entry name" value="PROTEIN RHSA-RELATED"/>
    <property type="match status" value="1"/>
</dbReference>
<evidence type="ECO:0000259" key="2">
    <source>
        <dbReference type="Pfam" id="PF03527"/>
    </source>
</evidence>
<reference evidence="7" key="1">
    <citation type="journal article" date="2014" name="FEMS Microbiol. Lett.">
        <title>Draft Genomic DNA Sequence of the Facultatively Methylotrophic Bacterium Acidomonas methanolica type strain MB58.</title>
        <authorList>
            <person name="Higashiura N."/>
            <person name="Hadano H."/>
            <person name="Hirakawa H."/>
            <person name="Matsutani M."/>
            <person name="Takabe S."/>
            <person name="Matsushita K."/>
            <person name="Azuma Y."/>
        </authorList>
    </citation>
    <scope>NUCLEOTIDE SEQUENCE [LARGE SCALE GENOMIC DNA]</scope>
    <source>
        <strain evidence="7">MB58</strain>
    </source>
</reference>
<dbReference type="Pfam" id="PF03527">
    <property type="entry name" value="RHS"/>
    <property type="match status" value="1"/>
</dbReference>
<dbReference type="Pfam" id="PF25023">
    <property type="entry name" value="TEN_YD-shell"/>
    <property type="match status" value="1"/>
</dbReference>
<keyword evidence="7" id="KW-1185">Reference proteome</keyword>
<dbReference type="Pfam" id="PF25799">
    <property type="entry name" value="prePAAR_I"/>
    <property type="match status" value="1"/>
</dbReference>
<dbReference type="EMBL" id="BAND01000101">
    <property type="protein sequence ID" value="GAJ30087.1"/>
    <property type="molecule type" value="Genomic_DNA"/>
</dbReference>
<dbReference type="NCBIfam" id="TIGR01643">
    <property type="entry name" value="YD_repeat_2x"/>
    <property type="match status" value="4"/>
</dbReference>
<feature type="domain" description="Teneurin-like YD-shell" evidence="4">
    <location>
        <begin position="751"/>
        <end position="893"/>
    </location>
</feature>
<protein>
    <submittedName>
        <fullName evidence="6">Secretion system Type VI Rhs element Vgr</fullName>
    </submittedName>
</protein>
<dbReference type="Pfam" id="PF20148">
    <property type="entry name" value="DUF6531"/>
    <property type="match status" value="1"/>
</dbReference>
<gene>
    <name evidence="6" type="ORF">Amme_102_022</name>
</gene>
<dbReference type="PANTHER" id="PTHR32305">
    <property type="match status" value="1"/>
</dbReference>